<feature type="compositionally biased region" description="Basic and acidic residues" evidence="5">
    <location>
        <begin position="234"/>
        <end position="245"/>
    </location>
</feature>
<reference evidence="7 8" key="1">
    <citation type="submission" date="2024-06" db="EMBL/GenBank/DDBJ databases">
        <title>Complete genome of Phlyctema vagabunda strain 19-DSS-EL-015.</title>
        <authorList>
            <person name="Fiorenzani C."/>
        </authorList>
    </citation>
    <scope>NUCLEOTIDE SEQUENCE [LARGE SCALE GENOMIC DNA]</scope>
    <source>
        <strain evidence="7 8">19-DSS-EL-015</strain>
    </source>
</reference>
<feature type="transmembrane region" description="Helical" evidence="6">
    <location>
        <begin position="76"/>
        <end position="97"/>
    </location>
</feature>
<proteinExistence type="predicted"/>
<feature type="transmembrane region" description="Helical" evidence="6">
    <location>
        <begin position="177"/>
        <end position="199"/>
    </location>
</feature>
<dbReference type="Pfam" id="PF00335">
    <property type="entry name" value="Tetraspanin"/>
    <property type="match status" value="1"/>
</dbReference>
<dbReference type="EMBL" id="JBFCZG010000007">
    <property type="protein sequence ID" value="KAL3420160.1"/>
    <property type="molecule type" value="Genomic_DNA"/>
</dbReference>
<gene>
    <name evidence="7" type="ORF">PVAG01_08659</name>
</gene>
<feature type="region of interest" description="Disordered" evidence="5">
    <location>
        <begin position="234"/>
        <end position="276"/>
    </location>
</feature>
<keyword evidence="2 6" id="KW-0812">Transmembrane</keyword>
<evidence type="ECO:0008006" key="9">
    <source>
        <dbReference type="Google" id="ProtNLM"/>
    </source>
</evidence>
<evidence type="ECO:0000256" key="6">
    <source>
        <dbReference type="SAM" id="Phobius"/>
    </source>
</evidence>
<organism evidence="7 8">
    <name type="scientific">Phlyctema vagabunda</name>
    <dbReference type="NCBI Taxonomy" id="108571"/>
    <lineage>
        <taxon>Eukaryota</taxon>
        <taxon>Fungi</taxon>
        <taxon>Dikarya</taxon>
        <taxon>Ascomycota</taxon>
        <taxon>Pezizomycotina</taxon>
        <taxon>Leotiomycetes</taxon>
        <taxon>Helotiales</taxon>
        <taxon>Dermateaceae</taxon>
        <taxon>Phlyctema</taxon>
    </lineage>
</organism>
<keyword evidence="8" id="KW-1185">Reference proteome</keyword>
<keyword evidence="4 6" id="KW-0472">Membrane</keyword>
<evidence type="ECO:0000256" key="4">
    <source>
        <dbReference type="ARBA" id="ARBA00023136"/>
    </source>
</evidence>
<dbReference type="SUPFAM" id="SSF48652">
    <property type="entry name" value="Tetraspanin"/>
    <property type="match status" value="1"/>
</dbReference>
<keyword evidence="3 6" id="KW-1133">Transmembrane helix</keyword>
<dbReference type="Proteomes" id="UP001629113">
    <property type="component" value="Unassembled WGS sequence"/>
</dbReference>
<name>A0ABR4PA11_9HELO</name>
<evidence type="ECO:0000256" key="3">
    <source>
        <dbReference type="ARBA" id="ARBA00022989"/>
    </source>
</evidence>
<evidence type="ECO:0000256" key="1">
    <source>
        <dbReference type="ARBA" id="ARBA00004141"/>
    </source>
</evidence>
<evidence type="ECO:0000313" key="8">
    <source>
        <dbReference type="Proteomes" id="UP001629113"/>
    </source>
</evidence>
<accession>A0ABR4PA11</accession>
<comment type="subcellular location">
    <subcellularLocation>
        <location evidence="1">Membrane</location>
        <topology evidence="1">Multi-pass membrane protein</topology>
    </subcellularLocation>
</comment>
<dbReference type="InterPro" id="IPR008952">
    <property type="entry name" value="Tetraspanin_EC2_sf"/>
</dbReference>
<sequence length="276" mass="30680">MTTLSTKTIVFAGPVLLLLLTAIAGYAYSQIIALNLPIPQALGLFTVVLPLITGISTQGARGLIKRSRQEQNHLTFPLIAVIGFQLIYETVIATLALTNILPPDALRCGLDSKWQKLWREKDARVIQAIQDKFECCGLNSLKDRSWPFTSAVSCTESYPSRKHSCLGEWRRAQQTTAGLLLLVALVVFMLKVISLIYLLTSSSWTNGSMTRHFKQLTNMTDEDTEDNRATMRRLIEDPAPYRDEAVGMDDSQTPGPRVQPSPLADAQSAWRDEGTR</sequence>
<evidence type="ECO:0000313" key="7">
    <source>
        <dbReference type="EMBL" id="KAL3420160.1"/>
    </source>
</evidence>
<dbReference type="InterPro" id="IPR018499">
    <property type="entry name" value="Tetraspanin/Peripherin"/>
</dbReference>
<evidence type="ECO:0000256" key="2">
    <source>
        <dbReference type="ARBA" id="ARBA00022692"/>
    </source>
</evidence>
<protein>
    <recommendedName>
        <fullName evidence="9">Tetraspanin</fullName>
    </recommendedName>
</protein>
<feature type="transmembrane region" description="Helical" evidence="6">
    <location>
        <begin position="39"/>
        <end position="64"/>
    </location>
</feature>
<evidence type="ECO:0000256" key="5">
    <source>
        <dbReference type="SAM" id="MobiDB-lite"/>
    </source>
</evidence>
<comment type="caution">
    <text evidence="7">The sequence shown here is derived from an EMBL/GenBank/DDBJ whole genome shotgun (WGS) entry which is preliminary data.</text>
</comment>